<dbReference type="InterPro" id="IPR032675">
    <property type="entry name" value="LRR_dom_sf"/>
</dbReference>
<dbReference type="OrthoDB" id="2520703at2759"/>
<dbReference type="GeneID" id="63728748"/>
<dbReference type="AlphaFoldDB" id="A0A1L9PWC2"/>
<dbReference type="VEuPathDB" id="FungiDB:ASPVEDRAFT_45249"/>
<keyword evidence="4" id="KW-1185">Reference proteome</keyword>
<organism evidence="3 4">
    <name type="scientific">Aspergillus versicolor CBS 583.65</name>
    <dbReference type="NCBI Taxonomy" id="1036611"/>
    <lineage>
        <taxon>Eukaryota</taxon>
        <taxon>Fungi</taxon>
        <taxon>Dikarya</taxon>
        <taxon>Ascomycota</taxon>
        <taxon>Pezizomycotina</taxon>
        <taxon>Eurotiomycetes</taxon>
        <taxon>Eurotiomycetidae</taxon>
        <taxon>Eurotiales</taxon>
        <taxon>Aspergillaceae</taxon>
        <taxon>Aspergillus</taxon>
        <taxon>Aspergillus subgen. Nidulantes</taxon>
    </lineage>
</organism>
<dbReference type="InterPro" id="IPR056867">
    <property type="entry name" value="LRR_15"/>
</dbReference>
<dbReference type="RefSeq" id="XP_040671504.1">
    <property type="nucleotide sequence ID" value="XM_040813237.1"/>
</dbReference>
<sequence length="531" mass="60687">MPRTLDDLPPELLHMILAHLGCEPHNTGIIEPPDAHFRYRQQKRDQPSWYSLKLQPLVRLCLVSKRLCSATQPILYQEFMLGYGDSWLSEIYTWDGRLLSFVRTVAQRRDLASFVKRIHVVPYLLQASREALQRKRKELETWGPRPNEKDLMIPLEIEQDLAFFRDIYGLREPILRQSILEDEAVDTLREIGVALNIKGPGRLSAKHLIILLLAALPNLEYCSLFFGSDLQKMALYSKSLSAAGIPQLPLRIINLSGHFESRFDLSSKARDLLKISPCLETLNLHKCYWTRERAAFPSLPSLKHIRITSSRLNEKGLENILNSCHGLRSFTYEAGRLVIDATGPSWDCSDHFELRNAAGYLTRHCTTLESVHIDLRHRGGEPATPSTFSFCELTALKHLFLNLDEFHSRFFDHRCTDKSQLFIHILPAGLNSLHLAGYIKEDLPRLKRGLLGLGQAAIKGQFPNLTEVRWDEKAKMDMECAERSLFVNAGVEFSYDSWPATRTSSREGVSIPSPNFRDPYYFPSSCDDPDL</sequence>
<gene>
    <name evidence="3" type="ORF">ASPVEDRAFT_45249</name>
</gene>
<protein>
    <recommendedName>
        <fullName evidence="2">Leucine-rich repeat domain-containing protein</fullName>
    </recommendedName>
</protein>
<evidence type="ECO:0000313" key="4">
    <source>
        <dbReference type="Proteomes" id="UP000184073"/>
    </source>
</evidence>
<dbReference type="Proteomes" id="UP000184073">
    <property type="component" value="Unassembled WGS sequence"/>
</dbReference>
<dbReference type="STRING" id="1036611.A0A1L9PWC2"/>
<evidence type="ECO:0000313" key="3">
    <source>
        <dbReference type="EMBL" id="OJJ05742.1"/>
    </source>
</evidence>
<proteinExistence type="predicted"/>
<dbReference type="SUPFAM" id="SSF52047">
    <property type="entry name" value="RNI-like"/>
    <property type="match status" value="1"/>
</dbReference>
<reference evidence="4" key="1">
    <citation type="journal article" date="2017" name="Genome Biol.">
        <title>Comparative genomics reveals high biological diversity and specific adaptations in the industrially and medically important fungal genus Aspergillus.</title>
        <authorList>
            <person name="de Vries R.P."/>
            <person name="Riley R."/>
            <person name="Wiebenga A."/>
            <person name="Aguilar-Osorio G."/>
            <person name="Amillis S."/>
            <person name="Uchima C.A."/>
            <person name="Anderluh G."/>
            <person name="Asadollahi M."/>
            <person name="Askin M."/>
            <person name="Barry K."/>
            <person name="Battaglia E."/>
            <person name="Bayram O."/>
            <person name="Benocci T."/>
            <person name="Braus-Stromeyer S.A."/>
            <person name="Caldana C."/>
            <person name="Canovas D."/>
            <person name="Cerqueira G.C."/>
            <person name="Chen F."/>
            <person name="Chen W."/>
            <person name="Choi C."/>
            <person name="Clum A."/>
            <person name="Dos Santos R.A."/>
            <person name="Damasio A.R."/>
            <person name="Diallinas G."/>
            <person name="Emri T."/>
            <person name="Fekete E."/>
            <person name="Flipphi M."/>
            <person name="Freyberg S."/>
            <person name="Gallo A."/>
            <person name="Gournas C."/>
            <person name="Habgood R."/>
            <person name="Hainaut M."/>
            <person name="Harispe M.L."/>
            <person name="Henrissat B."/>
            <person name="Hilden K.S."/>
            <person name="Hope R."/>
            <person name="Hossain A."/>
            <person name="Karabika E."/>
            <person name="Karaffa L."/>
            <person name="Karanyi Z."/>
            <person name="Krasevec N."/>
            <person name="Kuo A."/>
            <person name="Kusch H."/>
            <person name="LaButti K."/>
            <person name="Lagendijk E.L."/>
            <person name="Lapidus A."/>
            <person name="Levasseur A."/>
            <person name="Lindquist E."/>
            <person name="Lipzen A."/>
            <person name="Logrieco A.F."/>
            <person name="MacCabe A."/>
            <person name="Maekelae M.R."/>
            <person name="Malavazi I."/>
            <person name="Melin P."/>
            <person name="Meyer V."/>
            <person name="Mielnichuk N."/>
            <person name="Miskei M."/>
            <person name="Molnar A.P."/>
            <person name="Mule G."/>
            <person name="Ngan C.Y."/>
            <person name="Orejas M."/>
            <person name="Orosz E."/>
            <person name="Ouedraogo J.P."/>
            <person name="Overkamp K.M."/>
            <person name="Park H.-S."/>
            <person name="Perrone G."/>
            <person name="Piumi F."/>
            <person name="Punt P.J."/>
            <person name="Ram A.F."/>
            <person name="Ramon A."/>
            <person name="Rauscher S."/>
            <person name="Record E."/>
            <person name="Riano-Pachon D.M."/>
            <person name="Robert V."/>
            <person name="Roehrig J."/>
            <person name="Ruller R."/>
            <person name="Salamov A."/>
            <person name="Salih N.S."/>
            <person name="Samson R.A."/>
            <person name="Sandor E."/>
            <person name="Sanguinetti M."/>
            <person name="Schuetze T."/>
            <person name="Sepcic K."/>
            <person name="Shelest E."/>
            <person name="Sherlock G."/>
            <person name="Sophianopoulou V."/>
            <person name="Squina F.M."/>
            <person name="Sun H."/>
            <person name="Susca A."/>
            <person name="Todd R.B."/>
            <person name="Tsang A."/>
            <person name="Unkles S.E."/>
            <person name="van de Wiele N."/>
            <person name="van Rossen-Uffink D."/>
            <person name="Oliveira J.V."/>
            <person name="Vesth T.C."/>
            <person name="Visser J."/>
            <person name="Yu J.-H."/>
            <person name="Zhou M."/>
            <person name="Andersen M.R."/>
            <person name="Archer D.B."/>
            <person name="Baker S.E."/>
            <person name="Benoit I."/>
            <person name="Brakhage A.A."/>
            <person name="Braus G.H."/>
            <person name="Fischer R."/>
            <person name="Frisvad J.C."/>
            <person name="Goldman G.H."/>
            <person name="Houbraken J."/>
            <person name="Oakley B."/>
            <person name="Pocsi I."/>
            <person name="Scazzocchio C."/>
            <person name="Seiboth B."/>
            <person name="vanKuyk P.A."/>
            <person name="Wortman J."/>
            <person name="Dyer P.S."/>
            <person name="Grigoriev I.V."/>
        </authorList>
    </citation>
    <scope>NUCLEOTIDE SEQUENCE [LARGE SCALE GENOMIC DNA]</scope>
    <source>
        <strain evidence="4">CBS 583.65</strain>
    </source>
</reference>
<evidence type="ECO:0000256" key="1">
    <source>
        <dbReference type="SAM" id="MobiDB-lite"/>
    </source>
</evidence>
<name>A0A1L9PWC2_ASPVE</name>
<accession>A0A1L9PWC2</accession>
<dbReference type="Pfam" id="PF24969">
    <property type="entry name" value="LRR_15"/>
    <property type="match status" value="1"/>
</dbReference>
<dbReference type="Gene3D" id="3.80.10.10">
    <property type="entry name" value="Ribonuclease Inhibitor"/>
    <property type="match status" value="1"/>
</dbReference>
<feature type="domain" description="Leucine-rich repeat" evidence="2">
    <location>
        <begin position="297"/>
        <end position="492"/>
    </location>
</feature>
<evidence type="ECO:0000259" key="2">
    <source>
        <dbReference type="Pfam" id="PF24969"/>
    </source>
</evidence>
<dbReference type="EMBL" id="KV878133">
    <property type="protein sequence ID" value="OJJ05742.1"/>
    <property type="molecule type" value="Genomic_DNA"/>
</dbReference>
<feature type="region of interest" description="Disordered" evidence="1">
    <location>
        <begin position="501"/>
        <end position="531"/>
    </location>
</feature>